<dbReference type="AlphaFoldDB" id="A0A392TH32"/>
<reference evidence="1 2" key="1">
    <citation type="journal article" date="2018" name="Front. Plant Sci.">
        <title>Red Clover (Trifolium pratense) and Zigzag Clover (T. medium) - A Picture of Genomic Similarities and Differences.</title>
        <authorList>
            <person name="Dluhosova J."/>
            <person name="Istvanek J."/>
            <person name="Nedelnik J."/>
            <person name="Repkova J."/>
        </authorList>
    </citation>
    <scope>NUCLEOTIDE SEQUENCE [LARGE SCALE GENOMIC DNA]</scope>
    <source>
        <strain evidence="2">cv. 10/8</strain>
        <tissue evidence="1">Leaf</tissue>
    </source>
</reference>
<dbReference type="Proteomes" id="UP000265520">
    <property type="component" value="Unassembled WGS sequence"/>
</dbReference>
<dbReference type="EMBL" id="LXQA010571974">
    <property type="protein sequence ID" value="MCI59914.1"/>
    <property type="molecule type" value="Genomic_DNA"/>
</dbReference>
<comment type="caution">
    <text evidence="1">The sequence shown here is derived from an EMBL/GenBank/DDBJ whole genome shotgun (WGS) entry which is preliminary data.</text>
</comment>
<evidence type="ECO:0000313" key="2">
    <source>
        <dbReference type="Proteomes" id="UP000265520"/>
    </source>
</evidence>
<keyword evidence="2" id="KW-1185">Reference proteome</keyword>
<organism evidence="1 2">
    <name type="scientific">Trifolium medium</name>
    <dbReference type="NCBI Taxonomy" id="97028"/>
    <lineage>
        <taxon>Eukaryota</taxon>
        <taxon>Viridiplantae</taxon>
        <taxon>Streptophyta</taxon>
        <taxon>Embryophyta</taxon>
        <taxon>Tracheophyta</taxon>
        <taxon>Spermatophyta</taxon>
        <taxon>Magnoliopsida</taxon>
        <taxon>eudicotyledons</taxon>
        <taxon>Gunneridae</taxon>
        <taxon>Pentapetalae</taxon>
        <taxon>rosids</taxon>
        <taxon>fabids</taxon>
        <taxon>Fabales</taxon>
        <taxon>Fabaceae</taxon>
        <taxon>Papilionoideae</taxon>
        <taxon>50 kb inversion clade</taxon>
        <taxon>NPAAA clade</taxon>
        <taxon>Hologalegina</taxon>
        <taxon>IRL clade</taxon>
        <taxon>Trifolieae</taxon>
        <taxon>Trifolium</taxon>
    </lineage>
</organism>
<accession>A0A392TH32</accession>
<evidence type="ECO:0000313" key="1">
    <source>
        <dbReference type="EMBL" id="MCI59914.1"/>
    </source>
</evidence>
<protein>
    <submittedName>
        <fullName evidence="1">Uncharacterized protein</fullName>
    </submittedName>
</protein>
<proteinExistence type="predicted"/>
<name>A0A392TH32_9FABA</name>
<feature type="non-terminal residue" evidence="1">
    <location>
        <position position="1"/>
    </location>
</feature>
<sequence length="45" mass="5367">ILENIVYTRQQCSGVFALVVQWCEAVRRWWCGTVVWFVTSTESWE</sequence>